<protein>
    <submittedName>
        <fullName evidence="1">Uncharacterized protein</fullName>
    </submittedName>
</protein>
<dbReference type="STRING" id="29172.A0A0D8YB78"/>
<evidence type="ECO:0000313" key="1">
    <source>
        <dbReference type="EMBL" id="KJH51806.1"/>
    </source>
</evidence>
<gene>
    <name evidence="1" type="ORF">DICVIV_01997</name>
</gene>
<name>A0A0D8YB78_DICVI</name>
<dbReference type="EMBL" id="KN716176">
    <property type="protein sequence ID" value="KJH51806.1"/>
    <property type="molecule type" value="Genomic_DNA"/>
</dbReference>
<reference evidence="2" key="2">
    <citation type="journal article" date="2016" name="Sci. Rep.">
        <title>Dictyocaulus viviparus genome, variome and transcriptome elucidate lungworm biology and support future intervention.</title>
        <authorList>
            <person name="McNulty S.N."/>
            <person name="Strube C."/>
            <person name="Rosa B.A."/>
            <person name="Martin J.C."/>
            <person name="Tyagi R."/>
            <person name="Choi Y.J."/>
            <person name="Wang Q."/>
            <person name="Hallsworth Pepin K."/>
            <person name="Zhang X."/>
            <person name="Ozersky P."/>
            <person name="Wilson R.K."/>
            <person name="Sternberg P.W."/>
            <person name="Gasser R.B."/>
            <person name="Mitreva M."/>
        </authorList>
    </citation>
    <scope>NUCLEOTIDE SEQUENCE [LARGE SCALE GENOMIC DNA]</scope>
    <source>
        <strain evidence="2">HannoverDv2000</strain>
    </source>
</reference>
<proteinExistence type="predicted"/>
<keyword evidence="2" id="KW-1185">Reference proteome</keyword>
<evidence type="ECO:0000313" key="2">
    <source>
        <dbReference type="Proteomes" id="UP000053766"/>
    </source>
</evidence>
<dbReference type="Proteomes" id="UP000053766">
    <property type="component" value="Unassembled WGS sequence"/>
</dbReference>
<dbReference type="Gene3D" id="3.40.50.11960">
    <property type="match status" value="1"/>
</dbReference>
<sequence length="337" mass="37892">MTQSVKQTKEKEVLHPRSQAIAIIGDSDRTLTNQLIDAVGNGSTAATIHLDTKYYQAFVGVLQFRTGIELLKMTKEKPDVLFGAMILRLDSRNDLEVMANIVQQVNCDSHILVADNCSPDNMNFAQSWAHSYNFELIILNPNKCQIDEAMSLREKCGVARLVEVIENIPWQIKRDYFKKMTGKEELDRLLAIIEAMSDSTEESDIEPDNEDKEAIWQAFNSCGLSPSKLTTLQSAPEECVEEASISVDVTIAKNGRETDQWFSRLPENKVKNHHGAHCSDTPDVTDFNIFQAVKDTRAANLKSNDSAQRVDSATAILSKIVDLKIMDDKNFRHQKTE</sequence>
<dbReference type="AlphaFoldDB" id="A0A0D8YB78"/>
<accession>A0A0D8YB78</accession>
<dbReference type="OrthoDB" id="1741717at2759"/>
<organism evidence="1 2">
    <name type="scientific">Dictyocaulus viviparus</name>
    <name type="common">Bovine lungworm</name>
    <dbReference type="NCBI Taxonomy" id="29172"/>
    <lineage>
        <taxon>Eukaryota</taxon>
        <taxon>Metazoa</taxon>
        <taxon>Ecdysozoa</taxon>
        <taxon>Nematoda</taxon>
        <taxon>Chromadorea</taxon>
        <taxon>Rhabditida</taxon>
        <taxon>Rhabditina</taxon>
        <taxon>Rhabditomorpha</taxon>
        <taxon>Strongyloidea</taxon>
        <taxon>Metastrongylidae</taxon>
        <taxon>Dictyocaulus</taxon>
    </lineage>
</organism>
<reference evidence="1 2" key="1">
    <citation type="submission" date="2013-11" db="EMBL/GenBank/DDBJ databases">
        <title>Draft genome of the bovine lungworm Dictyocaulus viviparus.</title>
        <authorList>
            <person name="Mitreva M."/>
        </authorList>
    </citation>
    <scope>NUCLEOTIDE SEQUENCE [LARGE SCALE GENOMIC DNA]</scope>
    <source>
        <strain evidence="1 2">HannoverDv2000</strain>
    </source>
</reference>